<keyword evidence="3" id="KW-0503">Monooxygenase</keyword>
<accession>A0A3S8UST1</accession>
<dbReference type="SUPFAM" id="SSF54909">
    <property type="entry name" value="Dimeric alpha+beta barrel"/>
    <property type="match status" value="1"/>
</dbReference>
<dbReference type="AlphaFoldDB" id="A0A3S8UST1"/>
<feature type="transmembrane region" description="Helical" evidence="1">
    <location>
        <begin position="159"/>
        <end position="178"/>
    </location>
</feature>
<dbReference type="Gene3D" id="3.30.70.100">
    <property type="match status" value="1"/>
</dbReference>
<feature type="domain" description="ABM" evidence="2">
    <location>
        <begin position="12"/>
        <end position="86"/>
    </location>
</feature>
<dbReference type="Pfam" id="PF03992">
    <property type="entry name" value="ABM"/>
    <property type="match status" value="1"/>
</dbReference>
<name>A0A3S8UST1_9PSED</name>
<dbReference type="Proteomes" id="UP000268230">
    <property type="component" value="Chromosome"/>
</dbReference>
<proteinExistence type="predicted"/>
<organism evidence="3 4">
    <name type="scientific">Pseudomonas entomophila</name>
    <dbReference type="NCBI Taxonomy" id="312306"/>
    <lineage>
        <taxon>Bacteria</taxon>
        <taxon>Pseudomonadati</taxon>
        <taxon>Pseudomonadota</taxon>
        <taxon>Gammaproteobacteria</taxon>
        <taxon>Pseudomonadales</taxon>
        <taxon>Pseudomonadaceae</taxon>
        <taxon>Pseudomonas</taxon>
    </lineage>
</organism>
<evidence type="ECO:0000256" key="1">
    <source>
        <dbReference type="SAM" id="Phobius"/>
    </source>
</evidence>
<dbReference type="InterPro" id="IPR038762">
    <property type="entry name" value="ABM_predict"/>
</dbReference>
<sequence length="188" mass="21235">MNTALQANRNVVTLVIQHKARADSLANYEQWLKRTVSAARRQPGHLDANVIRPDDGGLLYTTVVRFADSSLLQAWVNSTERQALVEEVLPLIEGGDHIQVHEDPEFWFTPPSVSAPQPPRWKQALLTYLVICPMTMIIPQLLAPFFARLPQLGGVITSNLIVNVFVILPVVFYIMPWVTRRCANWLRG</sequence>
<dbReference type="PANTHER" id="PTHR40057">
    <property type="entry name" value="SLR1162 PROTEIN"/>
    <property type="match status" value="1"/>
</dbReference>
<evidence type="ECO:0000313" key="3">
    <source>
        <dbReference type="EMBL" id="AZL71357.1"/>
    </source>
</evidence>
<dbReference type="GO" id="GO:0004497">
    <property type="term" value="F:monooxygenase activity"/>
    <property type="evidence" value="ECO:0007669"/>
    <property type="project" value="UniProtKB-KW"/>
</dbReference>
<evidence type="ECO:0000259" key="2">
    <source>
        <dbReference type="Pfam" id="PF03992"/>
    </source>
</evidence>
<evidence type="ECO:0000313" key="4">
    <source>
        <dbReference type="Proteomes" id="UP000268230"/>
    </source>
</evidence>
<dbReference type="InterPro" id="IPR007138">
    <property type="entry name" value="ABM_dom"/>
</dbReference>
<gene>
    <name evidence="3" type="ORF">EJA05_28000</name>
</gene>
<dbReference type="EMBL" id="CP034338">
    <property type="protein sequence ID" value="AZL71357.1"/>
    <property type="molecule type" value="Genomic_DNA"/>
</dbReference>
<keyword evidence="1" id="KW-0812">Transmembrane</keyword>
<dbReference type="KEGG" id="pory:EJA05_28000"/>
<reference evidence="3 4" key="1">
    <citation type="submission" date="2018-12" db="EMBL/GenBank/DDBJ databases">
        <authorList>
            <person name="Li S."/>
            <person name="Yang R."/>
            <person name="Chen G."/>
            <person name="Zou L."/>
            <person name="Zhang C."/>
            <person name="Chen Y."/>
            <person name="Liu Z."/>
            <person name="Li Y."/>
            <person name="Yan Y."/>
            <person name="Huang M."/>
            <person name="Chen T."/>
        </authorList>
    </citation>
    <scope>NUCLEOTIDE SEQUENCE [LARGE SCALE GENOMIC DNA]</scope>
    <source>
        <strain evidence="3 4">1257</strain>
    </source>
</reference>
<dbReference type="PANTHER" id="PTHR40057:SF1">
    <property type="entry name" value="SLR1162 PROTEIN"/>
    <property type="match status" value="1"/>
</dbReference>
<dbReference type="InterPro" id="IPR011008">
    <property type="entry name" value="Dimeric_a/b-barrel"/>
</dbReference>
<keyword evidence="1" id="KW-1133">Transmembrane helix</keyword>
<feature type="transmembrane region" description="Helical" evidence="1">
    <location>
        <begin position="125"/>
        <end position="147"/>
    </location>
</feature>
<protein>
    <submittedName>
        <fullName evidence="3">Antibiotic biosynthesis monooxygenase</fullName>
    </submittedName>
</protein>
<keyword evidence="3" id="KW-0560">Oxidoreductase</keyword>
<dbReference type="OrthoDB" id="1494254at2"/>
<keyword evidence="1" id="KW-0472">Membrane</keyword>